<dbReference type="RefSeq" id="WP_052955487.1">
    <property type="nucleotide sequence ID" value="NZ_BBWV01000001.1"/>
</dbReference>
<dbReference type="EMBL" id="BBWV01000001">
    <property type="protein sequence ID" value="GAO41730.1"/>
    <property type="molecule type" value="Genomic_DNA"/>
</dbReference>
<name>A0A0E9MX83_9BACT</name>
<dbReference type="OrthoDB" id="1247236at2"/>
<evidence type="ECO:0000313" key="2">
    <source>
        <dbReference type="Proteomes" id="UP000033121"/>
    </source>
</evidence>
<gene>
    <name evidence="1" type="ORF">FPE01S_01_07440</name>
</gene>
<dbReference type="PANTHER" id="PTHR38477">
    <property type="entry name" value="HYPOTHETICAL EXPORTED PROTEIN"/>
    <property type="match status" value="1"/>
</dbReference>
<accession>A0A0E9MX83</accession>
<comment type="caution">
    <text evidence="1">The sequence shown here is derived from an EMBL/GenBank/DDBJ whole genome shotgun (WGS) entry which is preliminary data.</text>
</comment>
<dbReference type="PANTHER" id="PTHR38477:SF1">
    <property type="entry name" value="MUREIN L,D-TRANSPEPTIDASE CATALYTIC DOMAIN FAMILY PROTEIN"/>
    <property type="match status" value="1"/>
</dbReference>
<keyword evidence="2" id="KW-1185">Reference proteome</keyword>
<sequence>MQRTSHGRLAVFLIIALTGIGLYASAGYLKRKFAAPPPLSPEAMEMAALRSKIPNLQQYARIRGMESNLFFLVDMSLSSGRNRFFVFDAAKDSVIMSGLVTHGRCNEGWLAGRKYSNVLGSGCTSLGRFKIGGYYQGRFGLAYKLYGLDESNSNAYKRSVVLHAHKAVPEKEVDPLQICQSDGCPTVSPGFLKKLDRLLKEQKRPILMYIFES</sequence>
<evidence type="ECO:0008006" key="3">
    <source>
        <dbReference type="Google" id="ProtNLM"/>
    </source>
</evidence>
<proteinExistence type="predicted"/>
<dbReference type="AlphaFoldDB" id="A0A0E9MX83"/>
<dbReference type="Proteomes" id="UP000033121">
    <property type="component" value="Unassembled WGS sequence"/>
</dbReference>
<dbReference type="InterPro" id="IPR032676">
    <property type="entry name" value="YkuD_2"/>
</dbReference>
<organism evidence="1 2">
    <name type="scientific">Flavihumibacter petaseus NBRC 106054</name>
    <dbReference type="NCBI Taxonomy" id="1220578"/>
    <lineage>
        <taxon>Bacteria</taxon>
        <taxon>Pseudomonadati</taxon>
        <taxon>Bacteroidota</taxon>
        <taxon>Chitinophagia</taxon>
        <taxon>Chitinophagales</taxon>
        <taxon>Chitinophagaceae</taxon>
        <taxon>Flavihumibacter</taxon>
    </lineage>
</organism>
<protein>
    <recommendedName>
        <fullName evidence="3">Peptidase</fullName>
    </recommendedName>
</protein>
<dbReference type="Pfam" id="PF13645">
    <property type="entry name" value="YkuD_2"/>
    <property type="match status" value="1"/>
</dbReference>
<evidence type="ECO:0000313" key="1">
    <source>
        <dbReference type="EMBL" id="GAO41730.1"/>
    </source>
</evidence>
<reference evidence="1 2" key="1">
    <citation type="submission" date="2015-04" db="EMBL/GenBank/DDBJ databases">
        <title>Whole genome shotgun sequence of Flavihumibacter petaseus NBRC 106054.</title>
        <authorList>
            <person name="Miyazawa S."/>
            <person name="Hosoyama A."/>
            <person name="Hashimoto M."/>
            <person name="Noguchi M."/>
            <person name="Tsuchikane K."/>
            <person name="Ohji S."/>
            <person name="Yamazoe A."/>
            <person name="Ichikawa N."/>
            <person name="Kimura A."/>
            <person name="Fujita N."/>
        </authorList>
    </citation>
    <scope>NUCLEOTIDE SEQUENCE [LARGE SCALE GENOMIC DNA]</scope>
    <source>
        <strain evidence="1 2">NBRC 106054</strain>
    </source>
</reference>
<dbReference type="STRING" id="1220578.FPE01S_01_07440"/>